<gene>
    <name evidence="1" type="ORF">AMECASPLE_019134</name>
</gene>
<name>A0ABV0ZYX5_9TELE</name>
<evidence type="ECO:0000313" key="2">
    <source>
        <dbReference type="Proteomes" id="UP001469553"/>
    </source>
</evidence>
<sequence>MWVKLAIRNMTEHSGQPNPAEALQRTLAEHSQQIHTHGSTLQTLLDQERQTNQQLEHLASLFQRGCSPESAAPVGGAAEHLAPQQQLLSGDVTFPNPEKFSGEVGGCRGSLLQCTLVFNQSPRSFPHDEGLVPRTLNPMLCPASSALGTLKNRPSPFCCQAVLLLLNLGGREPGAASPP</sequence>
<keyword evidence="2" id="KW-1185">Reference proteome</keyword>
<accession>A0ABV0ZYX5</accession>
<comment type="caution">
    <text evidence="1">The sequence shown here is derived from an EMBL/GenBank/DDBJ whole genome shotgun (WGS) entry which is preliminary data.</text>
</comment>
<proteinExistence type="predicted"/>
<reference evidence="1 2" key="1">
    <citation type="submission" date="2021-06" db="EMBL/GenBank/DDBJ databases">
        <authorList>
            <person name="Palmer J.M."/>
        </authorList>
    </citation>
    <scope>NUCLEOTIDE SEQUENCE [LARGE SCALE GENOMIC DNA]</scope>
    <source>
        <strain evidence="1 2">AS_MEX2019</strain>
        <tissue evidence="1">Muscle</tissue>
    </source>
</reference>
<protein>
    <submittedName>
        <fullName evidence="1">Uncharacterized protein</fullName>
    </submittedName>
</protein>
<dbReference type="EMBL" id="JAHRIP010076762">
    <property type="protein sequence ID" value="MEQ2311365.1"/>
    <property type="molecule type" value="Genomic_DNA"/>
</dbReference>
<evidence type="ECO:0000313" key="1">
    <source>
        <dbReference type="EMBL" id="MEQ2311365.1"/>
    </source>
</evidence>
<organism evidence="1 2">
    <name type="scientific">Ameca splendens</name>
    <dbReference type="NCBI Taxonomy" id="208324"/>
    <lineage>
        <taxon>Eukaryota</taxon>
        <taxon>Metazoa</taxon>
        <taxon>Chordata</taxon>
        <taxon>Craniata</taxon>
        <taxon>Vertebrata</taxon>
        <taxon>Euteleostomi</taxon>
        <taxon>Actinopterygii</taxon>
        <taxon>Neopterygii</taxon>
        <taxon>Teleostei</taxon>
        <taxon>Neoteleostei</taxon>
        <taxon>Acanthomorphata</taxon>
        <taxon>Ovalentaria</taxon>
        <taxon>Atherinomorphae</taxon>
        <taxon>Cyprinodontiformes</taxon>
        <taxon>Goodeidae</taxon>
        <taxon>Ameca</taxon>
    </lineage>
</organism>
<dbReference type="Proteomes" id="UP001469553">
    <property type="component" value="Unassembled WGS sequence"/>
</dbReference>